<comment type="similarity">
    <text evidence="2 6">Belongs to the FKBP-type PPIase family.</text>
</comment>
<dbReference type="InParanoid" id="W0RVQ0"/>
<dbReference type="Pfam" id="PF00254">
    <property type="entry name" value="FKBP_C"/>
    <property type="match status" value="1"/>
</dbReference>
<dbReference type="SUPFAM" id="SSF54534">
    <property type="entry name" value="FKBP-like"/>
    <property type="match status" value="1"/>
</dbReference>
<dbReference type="KEGG" id="gba:J421_6123"/>
<keyword evidence="7" id="KW-0732">Signal</keyword>
<geneLocation type="plasmid" evidence="9 10">
    <name>2</name>
</geneLocation>
<proteinExistence type="inferred from homology"/>
<dbReference type="eggNOG" id="COG0545">
    <property type="taxonomic scope" value="Bacteria"/>
</dbReference>
<keyword evidence="3 5" id="KW-0697">Rotamase</keyword>
<dbReference type="HOGENOM" id="CLU_013615_7_2_0"/>
<evidence type="ECO:0000259" key="8">
    <source>
        <dbReference type="PROSITE" id="PS50059"/>
    </source>
</evidence>
<dbReference type="AlphaFoldDB" id="W0RVQ0"/>
<dbReference type="InterPro" id="IPR001179">
    <property type="entry name" value="PPIase_FKBP_dom"/>
</dbReference>
<evidence type="ECO:0000256" key="1">
    <source>
        <dbReference type="ARBA" id="ARBA00000971"/>
    </source>
</evidence>
<evidence type="ECO:0000256" key="3">
    <source>
        <dbReference type="ARBA" id="ARBA00023110"/>
    </source>
</evidence>
<evidence type="ECO:0000256" key="7">
    <source>
        <dbReference type="SAM" id="SignalP"/>
    </source>
</evidence>
<dbReference type="Proteomes" id="UP000019151">
    <property type="component" value="Plasmid 2"/>
</dbReference>
<accession>W0RVQ0</accession>
<dbReference type="OrthoDB" id="280278at2"/>
<dbReference type="EMBL" id="CP007130">
    <property type="protein sequence ID" value="AHG93658.1"/>
    <property type="molecule type" value="Genomic_DNA"/>
</dbReference>
<keyword evidence="10" id="KW-1185">Reference proteome</keyword>
<keyword evidence="9" id="KW-0614">Plasmid</keyword>
<reference evidence="9 10" key="1">
    <citation type="journal article" date="2014" name="Genome Announc.">
        <title>Genome Sequence and Methylome of Soil Bacterium Gemmatirosa kalamazoonensis KBS708T, a Member of the Rarely Cultivated Gemmatimonadetes Phylum.</title>
        <authorList>
            <person name="Debruyn J.M."/>
            <person name="Radosevich M."/>
            <person name="Wommack K.E."/>
            <person name="Polson S.W."/>
            <person name="Hauser L.J."/>
            <person name="Fawaz M.N."/>
            <person name="Korlach J."/>
            <person name="Tsai Y.C."/>
        </authorList>
    </citation>
    <scope>NUCLEOTIDE SEQUENCE [LARGE SCALE GENOMIC DNA]</scope>
    <source>
        <strain evidence="9 10">KBS708</strain>
        <plasmid evidence="10">Plasmid 2</plasmid>
    </source>
</reference>
<comment type="catalytic activity">
    <reaction evidence="1 5 6">
        <text>[protein]-peptidylproline (omega=180) = [protein]-peptidylproline (omega=0)</text>
        <dbReference type="Rhea" id="RHEA:16237"/>
        <dbReference type="Rhea" id="RHEA-COMP:10747"/>
        <dbReference type="Rhea" id="RHEA-COMP:10748"/>
        <dbReference type="ChEBI" id="CHEBI:83833"/>
        <dbReference type="ChEBI" id="CHEBI:83834"/>
        <dbReference type="EC" id="5.2.1.8"/>
    </reaction>
</comment>
<dbReference type="EC" id="5.2.1.8" evidence="6"/>
<dbReference type="PANTHER" id="PTHR43811:SF19">
    <property type="entry name" value="39 KDA FK506-BINDING NUCLEAR PROTEIN"/>
    <property type="match status" value="1"/>
</dbReference>
<dbReference type="GO" id="GO:0003755">
    <property type="term" value="F:peptidyl-prolyl cis-trans isomerase activity"/>
    <property type="evidence" value="ECO:0007669"/>
    <property type="project" value="UniProtKB-UniRule"/>
</dbReference>
<keyword evidence="4 5" id="KW-0413">Isomerase</keyword>
<evidence type="ECO:0000256" key="4">
    <source>
        <dbReference type="ARBA" id="ARBA00023235"/>
    </source>
</evidence>
<dbReference type="Gene3D" id="3.10.50.40">
    <property type="match status" value="1"/>
</dbReference>
<dbReference type="RefSeq" id="WP_025414952.1">
    <property type="nucleotide sequence ID" value="NZ_CP007130.1"/>
</dbReference>
<feature type="signal peptide" evidence="7">
    <location>
        <begin position="1"/>
        <end position="24"/>
    </location>
</feature>
<evidence type="ECO:0000313" key="10">
    <source>
        <dbReference type="Proteomes" id="UP000019151"/>
    </source>
</evidence>
<feature type="chain" id="PRO_5004794643" description="Peptidyl-prolyl cis-trans isomerase" evidence="7">
    <location>
        <begin position="25"/>
        <end position="164"/>
    </location>
</feature>
<gene>
    <name evidence="9" type="ORF">J421_6123</name>
</gene>
<dbReference type="PANTHER" id="PTHR43811">
    <property type="entry name" value="FKBP-TYPE PEPTIDYL-PROLYL CIS-TRANS ISOMERASE FKPA"/>
    <property type="match status" value="1"/>
</dbReference>
<evidence type="ECO:0000256" key="6">
    <source>
        <dbReference type="RuleBase" id="RU003915"/>
    </source>
</evidence>
<dbReference type="InterPro" id="IPR046357">
    <property type="entry name" value="PPIase_dom_sf"/>
</dbReference>
<evidence type="ECO:0000256" key="5">
    <source>
        <dbReference type="PROSITE-ProRule" id="PRU00277"/>
    </source>
</evidence>
<protein>
    <recommendedName>
        <fullName evidence="6">Peptidyl-prolyl cis-trans isomerase</fullName>
        <ecNumber evidence="6">5.2.1.8</ecNumber>
    </recommendedName>
</protein>
<evidence type="ECO:0000313" key="9">
    <source>
        <dbReference type="EMBL" id="AHG93658.1"/>
    </source>
</evidence>
<dbReference type="PROSITE" id="PS50059">
    <property type="entry name" value="FKBP_PPIASE"/>
    <property type="match status" value="1"/>
</dbReference>
<feature type="domain" description="PPIase FKBP-type" evidence="8">
    <location>
        <begin position="82"/>
        <end position="164"/>
    </location>
</feature>
<evidence type="ECO:0000256" key="2">
    <source>
        <dbReference type="ARBA" id="ARBA00006577"/>
    </source>
</evidence>
<sequence>MRSRLLAPLLAVTLALPLAGCSSSSDTTAPLALNDTGVVETTTFAPALGIKLSDSGWTKTPTGLYYRTVIAPAGSPATVATGQNVAVNYAGFLVNGAQFDAGSFSFVLGAGRVIPGFDQGVAGMKIGERRLLLVPASLGYGASGSGSIPPNATLIFLVEVVSAS</sequence>
<name>W0RVQ0_9BACT</name>
<organism evidence="9 10">
    <name type="scientific">Gemmatirosa kalamazoonensis</name>
    <dbReference type="NCBI Taxonomy" id="861299"/>
    <lineage>
        <taxon>Bacteria</taxon>
        <taxon>Pseudomonadati</taxon>
        <taxon>Gemmatimonadota</taxon>
        <taxon>Gemmatimonadia</taxon>
        <taxon>Gemmatimonadales</taxon>
        <taxon>Gemmatimonadaceae</taxon>
        <taxon>Gemmatirosa</taxon>
    </lineage>
</organism>